<keyword evidence="2" id="KW-1185">Reference proteome</keyword>
<protein>
    <submittedName>
        <fullName evidence="1">Uncharacterized protein</fullName>
    </submittedName>
</protein>
<dbReference type="EMBL" id="CAJVRL010000108">
    <property type="protein sequence ID" value="CAG8961413.1"/>
    <property type="molecule type" value="Genomic_DNA"/>
</dbReference>
<accession>A0A9N9LB95</accession>
<evidence type="ECO:0000313" key="2">
    <source>
        <dbReference type="Proteomes" id="UP000696280"/>
    </source>
</evidence>
<dbReference type="AlphaFoldDB" id="A0A9N9LB95"/>
<organism evidence="1 2">
    <name type="scientific">Hymenoscyphus fraxineus</name>
    <dbReference type="NCBI Taxonomy" id="746836"/>
    <lineage>
        <taxon>Eukaryota</taxon>
        <taxon>Fungi</taxon>
        <taxon>Dikarya</taxon>
        <taxon>Ascomycota</taxon>
        <taxon>Pezizomycotina</taxon>
        <taxon>Leotiomycetes</taxon>
        <taxon>Helotiales</taxon>
        <taxon>Helotiaceae</taxon>
        <taxon>Hymenoscyphus</taxon>
    </lineage>
</organism>
<comment type="caution">
    <text evidence="1">The sequence shown here is derived from an EMBL/GenBank/DDBJ whole genome shotgun (WGS) entry which is preliminary data.</text>
</comment>
<proteinExistence type="predicted"/>
<gene>
    <name evidence="1" type="ORF">HYFRA_00013361</name>
</gene>
<dbReference type="Proteomes" id="UP000696280">
    <property type="component" value="Unassembled WGS sequence"/>
</dbReference>
<sequence>MSFIPKILKPKSEAPASSSLNLHGKLFLPEGDTLWFKDAKWTCDGEAGAVRNQAKVHGIGDFDIPFRVGKSPNCSSPSCDRSMMYPKGEKHEFWRCTSNGCSYTTVMNPEFVKKYKFKTLDCEKCGENSLLQFGMHITV</sequence>
<evidence type="ECO:0000313" key="1">
    <source>
        <dbReference type="EMBL" id="CAG8961413.1"/>
    </source>
</evidence>
<name>A0A9N9LB95_9HELO</name>
<reference evidence="1" key="1">
    <citation type="submission" date="2021-07" db="EMBL/GenBank/DDBJ databases">
        <authorList>
            <person name="Durling M."/>
        </authorList>
    </citation>
    <scope>NUCLEOTIDE SEQUENCE</scope>
</reference>